<evidence type="ECO:0000313" key="16">
    <source>
        <dbReference type="Proteomes" id="UP000298416"/>
    </source>
</evidence>
<evidence type="ECO:0000256" key="7">
    <source>
        <dbReference type="ARBA" id="ARBA00022723"/>
    </source>
</evidence>
<feature type="domain" description="AWS" evidence="13">
    <location>
        <begin position="283"/>
        <end position="325"/>
    </location>
</feature>
<dbReference type="InterPro" id="IPR017896">
    <property type="entry name" value="4Fe4S_Fe-S-bd"/>
</dbReference>
<dbReference type="InterPro" id="IPR011011">
    <property type="entry name" value="Znf_FYVE_PHD"/>
</dbReference>
<comment type="subcellular location">
    <subcellularLocation>
        <location evidence="2">Chromosome</location>
    </subcellularLocation>
    <subcellularLocation>
        <location evidence="1">Nucleus</location>
    </subcellularLocation>
</comment>
<reference evidence="15" key="2">
    <citation type="submission" date="2020-08" db="EMBL/GenBank/DDBJ databases">
        <title>Plant Genome Project.</title>
        <authorList>
            <person name="Zhang R.-G."/>
        </authorList>
    </citation>
    <scope>NUCLEOTIDE SEQUENCE</scope>
    <source>
        <strain evidence="15">Huo1</strain>
        <tissue evidence="15">Leaf</tissue>
    </source>
</reference>
<proteinExistence type="predicted"/>
<evidence type="ECO:0000256" key="10">
    <source>
        <dbReference type="ARBA" id="ARBA00023242"/>
    </source>
</evidence>
<keyword evidence="7" id="KW-0479">Metal-binding</keyword>
<evidence type="ECO:0000256" key="9">
    <source>
        <dbReference type="ARBA" id="ARBA00022833"/>
    </source>
</evidence>
<reference evidence="15" key="1">
    <citation type="submission" date="2018-01" db="EMBL/GenBank/DDBJ databases">
        <authorList>
            <person name="Mao J.F."/>
        </authorList>
    </citation>
    <scope>NUCLEOTIDE SEQUENCE</scope>
    <source>
        <strain evidence="15">Huo1</strain>
        <tissue evidence="15">Leaf</tissue>
    </source>
</reference>
<keyword evidence="10" id="KW-0539">Nucleus</keyword>
<keyword evidence="3" id="KW-0158">Chromosome</keyword>
<evidence type="ECO:0000256" key="6">
    <source>
        <dbReference type="ARBA" id="ARBA00022691"/>
    </source>
</evidence>
<keyword evidence="9" id="KW-0862">Zinc</keyword>
<dbReference type="EMBL" id="PNBA02000003">
    <property type="protein sequence ID" value="KAG6430849.1"/>
    <property type="molecule type" value="Genomic_DNA"/>
</dbReference>
<dbReference type="InterPro" id="IPR003616">
    <property type="entry name" value="Post-SET_dom"/>
</dbReference>
<dbReference type="GO" id="GO:0042054">
    <property type="term" value="F:histone methyltransferase activity"/>
    <property type="evidence" value="ECO:0007669"/>
    <property type="project" value="InterPro"/>
</dbReference>
<comment type="caution">
    <text evidence="15">The sequence shown here is derived from an EMBL/GenBank/DDBJ whole genome shotgun (WGS) entry which is preliminary data.</text>
</comment>
<dbReference type="GO" id="GO:0032259">
    <property type="term" value="P:methylation"/>
    <property type="evidence" value="ECO:0007669"/>
    <property type="project" value="UniProtKB-KW"/>
</dbReference>
<evidence type="ECO:0000259" key="11">
    <source>
        <dbReference type="PROSITE" id="PS50280"/>
    </source>
</evidence>
<dbReference type="PROSITE" id="PS51215">
    <property type="entry name" value="AWS"/>
    <property type="match status" value="1"/>
</dbReference>
<evidence type="ECO:0000256" key="5">
    <source>
        <dbReference type="ARBA" id="ARBA00022679"/>
    </source>
</evidence>
<evidence type="ECO:0000256" key="1">
    <source>
        <dbReference type="ARBA" id="ARBA00004123"/>
    </source>
</evidence>
<protein>
    <recommendedName>
        <fullName evidence="17">Histone-lysine N-methyltransferase ASHR3</fullName>
    </recommendedName>
</protein>
<dbReference type="InterPro" id="IPR013083">
    <property type="entry name" value="Znf_RING/FYVE/PHD"/>
</dbReference>
<evidence type="ECO:0000313" key="15">
    <source>
        <dbReference type="EMBL" id="KAG6430849.1"/>
    </source>
</evidence>
<evidence type="ECO:0000256" key="4">
    <source>
        <dbReference type="ARBA" id="ARBA00022603"/>
    </source>
</evidence>
<dbReference type="InterPro" id="IPR001965">
    <property type="entry name" value="Znf_PHD"/>
</dbReference>
<dbReference type="CDD" id="cd19175">
    <property type="entry name" value="SET_ASHR3-like"/>
    <property type="match status" value="1"/>
</dbReference>
<name>A0A8X8YFK2_SALSN</name>
<evidence type="ECO:0008006" key="17">
    <source>
        <dbReference type="Google" id="ProtNLM"/>
    </source>
</evidence>
<dbReference type="SMART" id="SM00317">
    <property type="entry name" value="SET"/>
    <property type="match status" value="1"/>
</dbReference>
<gene>
    <name evidence="15" type="ORF">SASPL_108922</name>
</gene>
<dbReference type="PROSITE" id="PS51379">
    <property type="entry name" value="4FE4S_FER_2"/>
    <property type="match status" value="1"/>
</dbReference>
<keyword evidence="8" id="KW-0863">Zinc-finger</keyword>
<organism evidence="15">
    <name type="scientific">Salvia splendens</name>
    <name type="common">Scarlet sage</name>
    <dbReference type="NCBI Taxonomy" id="180675"/>
    <lineage>
        <taxon>Eukaryota</taxon>
        <taxon>Viridiplantae</taxon>
        <taxon>Streptophyta</taxon>
        <taxon>Embryophyta</taxon>
        <taxon>Tracheophyta</taxon>
        <taxon>Spermatophyta</taxon>
        <taxon>Magnoliopsida</taxon>
        <taxon>eudicotyledons</taxon>
        <taxon>Gunneridae</taxon>
        <taxon>Pentapetalae</taxon>
        <taxon>asterids</taxon>
        <taxon>lamiids</taxon>
        <taxon>Lamiales</taxon>
        <taxon>Lamiaceae</taxon>
        <taxon>Nepetoideae</taxon>
        <taxon>Mentheae</taxon>
        <taxon>Salviinae</taxon>
        <taxon>Salvia</taxon>
        <taxon>Salvia subgen. Calosphace</taxon>
        <taxon>core Calosphace</taxon>
    </lineage>
</organism>
<dbReference type="Pfam" id="PF00856">
    <property type="entry name" value="SET"/>
    <property type="match status" value="1"/>
</dbReference>
<keyword evidence="6" id="KW-0949">S-adenosyl-L-methionine</keyword>
<dbReference type="PROSITE" id="PS51578">
    <property type="entry name" value="SAM_MT43_SET2_2"/>
    <property type="match status" value="1"/>
</dbReference>
<dbReference type="InterPro" id="IPR046341">
    <property type="entry name" value="SET_dom_sf"/>
</dbReference>
<keyword evidence="4" id="KW-0489">Methyltransferase</keyword>
<dbReference type="PROSITE" id="PS50868">
    <property type="entry name" value="POST_SET"/>
    <property type="match status" value="1"/>
</dbReference>
<dbReference type="FunFam" id="2.170.270.10:FF:000043">
    <property type="entry name" value="Histone-lysine N-methyltransferase"/>
    <property type="match status" value="1"/>
</dbReference>
<accession>A0A8X8YFK2</accession>
<dbReference type="GO" id="GO:0005634">
    <property type="term" value="C:nucleus"/>
    <property type="evidence" value="ECO:0007669"/>
    <property type="project" value="UniProtKB-SubCell"/>
</dbReference>
<dbReference type="Proteomes" id="UP000298416">
    <property type="component" value="Unassembled WGS sequence"/>
</dbReference>
<dbReference type="Gene3D" id="3.30.40.10">
    <property type="entry name" value="Zinc/RING finger domain, C3HC4 (zinc finger)"/>
    <property type="match status" value="1"/>
</dbReference>
<dbReference type="PROSITE" id="PS50280">
    <property type="entry name" value="SET"/>
    <property type="match status" value="1"/>
</dbReference>
<dbReference type="SUPFAM" id="SSF57903">
    <property type="entry name" value="FYVE/PHD zinc finger"/>
    <property type="match status" value="1"/>
</dbReference>
<sequence length="501" mass="57075">MPCLSNLINSPPSALPDLKPILYDYHTSFQDPALAREPQSEQSNDKGELKQGAISKGLNLASFDEDGGGDIHTKIPNFQWLFLLGAPKLIQCGVCRSGVYPEEKILCTVRGCKGVFHLICAKESLGFSSSKQNQFKCPQHVFAEQSVNEDLHFFHLVYDQACFLCKQKNHLWRCIRCPIACHDKCAAFPEHVVRIPNQPGEVICWKHPNDWRLEKHEVPANITKDIFSLLPLPYTEQEFKIDINWKHQAETKLEPRSYVHIKRSILCTWYVYLVKRKRNSIDTDIGCTNCNQCSDGCVCRVQCISCSKACRCPRNCTNRPFQKGKKIQIVKTELCGWGVVAAESISKGDFIVEYVGEVINDASCEKRLWDMKDQDAKNFYMCEINKDFVIDATFKGNESRFLNHSCAPNCKLEKWQVEGETRVGIFASRLIEVGEPLTYDYRFVQFGPEVECHCRAPNCGGYLGTKRKIVFSQATKTKLELHVSWGPKRQRSSKKIVVVTN</sequence>
<dbReference type="SMART" id="SM00249">
    <property type="entry name" value="PHD"/>
    <property type="match status" value="2"/>
</dbReference>
<dbReference type="PANTHER" id="PTHR22884">
    <property type="entry name" value="SET DOMAIN PROTEINS"/>
    <property type="match status" value="1"/>
</dbReference>
<dbReference type="SUPFAM" id="SSF82199">
    <property type="entry name" value="SET domain"/>
    <property type="match status" value="1"/>
</dbReference>
<evidence type="ECO:0000259" key="13">
    <source>
        <dbReference type="PROSITE" id="PS51215"/>
    </source>
</evidence>
<evidence type="ECO:0000256" key="2">
    <source>
        <dbReference type="ARBA" id="ARBA00004286"/>
    </source>
</evidence>
<evidence type="ECO:0000259" key="14">
    <source>
        <dbReference type="PROSITE" id="PS51379"/>
    </source>
</evidence>
<feature type="domain" description="4Fe-4S ferredoxin-type" evidence="14">
    <location>
        <begin position="277"/>
        <end position="309"/>
    </location>
</feature>
<keyword evidence="5" id="KW-0808">Transferase</keyword>
<feature type="domain" description="Post-SET" evidence="12">
    <location>
        <begin position="448"/>
        <end position="464"/>
    </location>
</feature>
<keyword evidence="16" id="KW-1185">Reference proteome</keyword>
<dbReference type="InterPro" id="IPR047893">
    <property type="entry name" value="ASHR3-like_SET"/>
</dbReference>
<dbReference type="AlphaFoldDB" id="A0A8X8YFK2"/>
<dbReference type="Gene3D" id="2.170.270.10">
    <property type="entry name" value="SET domain"/>
    <property type="match status" value="1"/>
</dbReference>
<dbReference type="GO" id="GO:0008270">
    <property type="term" value="F:zinc ion binding"/>
    <property type="evidence" value="ECO:0007669"/>
    <property type="project" value="UniProtKB-KW"/>
</dbReference>
<dbReference type="InterPro" id="IPR001214">
    <property type="entry name" value="SET_dom"/>
</dbReference>
<evidence type="ECO:0000259" key="12">
    <source>
        <dbReference type="PROSITE" id="PS50868"/>
    </source>
</evidence>
<evidence type="ECO:0000256" key="8">
    <source>
        <dbReference type="ARBA" id="ARBA00022771"/>
    </source>
</evidence>
<dbReference type="InterPro" id="IPR006560">
    <property type="entry name" value="AWS_dom"/>
</dbReference>
<dbReference type="InterPro" id="IPR025787">
    <property type="entry name" value="Hist-Lys_N-MeTrfase_SET2_plant"/>
</dbReference>
<evidence type="ECO:0000256" key="3">
    <source>
        <dbReference type="ARBA" id="ARBA00022454"/>
    </source>
</evidence>
<dbReference type="InterPro" id="IPR050777">
    <property type="entry name" value="SET2_Histone-Lys_MeTrsfase"/>
</dbReference>
<feature type="domain" description="SET" evidence="11">
    <location>
        <begin position="325"/>
        <end position="442"/>
    </location>
</feature>
<dbReference type="GO" id="GO:0005694">
    <property type="term" value="C:chromosome"/>
    <property type="evidence" value="ECO:0007669"/>
    <property type="project" value="UniProtKB-SubCell"/>
</dbReference>